<reference evidence="3 4" key="1">
    <citation type="submission" date="2019-06" db="EMBL/GenBank/DDBJ databases">
        <title>Draft genome of Streptomyces sedi sp. JCM16909.</title>
        <authorList>
            <person name="Klykleung N."/>
            <person name="Tanasupawat S."/>
            <person name="Kudo T."/>
            <person name="Yuki M."/>
            <person name="Ohkuma M."/>
        </authorList>
    </citation>
    <scope>NUCLEOTIDE SEQUENCE [LARGE SCALE GENOMIC DNA]</scope>
    <source>
        <strain evidence="3 4">JCM 16909</strain>
    </source>
</reference>
<evidence type="ECO:0000313" key="4">
    <source>
        <dbReference type="Proteomes" id="UP000311713"/>
    </source>
</evidence>
<organism evidence="3 4">
    <name type="scientific">Streptomyces sedi</name>
    <dbReference type="NCBI Taxonomy" id="555059"/>
    <lineage>
        <taxon>Bacteria</taxon>
        <taxon>Bacillati</taxon>
        <taxon>Actinomycetota</taxon>
        <taxon>Actinomycetes</taxon>
        <taxon>Kitasatosporales</taxon>
        <taxon>Streptomycetaceae</taxon>
        <taxon>Streptomyces</taxon>
    </lineage>
</organism>
<gene>
    <name evidence="3" type="ORF">FH715_18430</name>
</gene>
<keyword evidence="4" id="KW-1185">Reference proteome</keyword>
<accession>A0A5C4UZ59</accession>
<evidence type="ECO:0000256" key="1">
    <source>
        <dbReference type="SAM" id="MobiDB-lite"/>
    </source>
</evidence>
<evidence type="ECO:0000313" key="3">
    <source>
        <dbReference type="EMBL" id="TNM28139.1"/>
    </source>
</evidence>
<name>A0A5C4UZ59_9ACTN</name>
<dbReference type="InterPro" id="IPR006827">
    <property type="entry name" value="Lant_deHydtase_N"/>
</dbReference>
<dbReference type="RefSeq" id="WP_139646706.1">
    <property type="nucleotide sequence ID" value="NZ_VDGT01000014.1"/>
</dbReference>
<protein>
    <submittedName>
        <fullName evidence="3">Lantibiotic dehydratase</fullName>
    </submittedName>
</protein>
<feature type="non-terminal residue" evidence="3">
    <location>
        <position position="683"/>
    </location>
</feature>
<dbReference type="OrthoDB" id="8428173at2"/>
<dbReference type="EMBL" id="VDGT01000014">
    <property type="protein sequence ID" value="TNM28139.1"/>
    <property type="molecule type" value="Genomic_DNA"/>
</dbReference>
<sequence>MSESVLLPGGRWRLWGRFALRGAGFPIHEIHPLAHTHLATTADHLTPHPRDTPDWKTYEHTYNQTTLTTTQHLQHLATQPTLKAAIAWQNRTLLTTALPSFHNWQPTTTNRTSMNRQREELLAHYWQRLTTKNDTIGFFGPVGWGHWNTHPHQPHLTTHPGQHLTTTTHHYYSSWAIDTLATTLTTHHQLHPWTPPHRTPHHHTTPTHHHTPARPPTPIDPFTRELLLLCDGVRLPAELARELGPRVGRTVATDEVLEALGALARRRWISWRLSIPASAHPERALRAALERVGDPDRRTRSLAALDRLEAARDRVAAAGRDGEALDEAMAGLEAEFAELTETPARRAKGARTAPCRSLLYSDSRRSATVTLGPALLAELAPMSLCLTAAGWLTARYAERVGARIRETFDRLRGARDSVDLGSLYLACLPAPHAGSVEDIDALQAELRDRWAAIIDAEPGARRVWRSSAELAPRVAEAFGEPGDAWNIARYASPDVLVVAESEEAVNRGEFELVLGELHVAMNTIGASLFVNQHPDPDELLAETDRDFPAPRLMPLLPKEQPPRWSTRSRPALVRPQDYLVALAEHTGDPARPRTVLSGDVLVQDREGRLTAVLPDGATFPLLDVFGNALTNRVMDRFALRPEAPHSPRITVDRMIIARETWRLDPTTLHFAHEKNEAHRFATT</sequence>
<dbReference type="AlphaFoldDB" id="A0A5C4UZ59"/>
<feature type="domain" description="Lantibiotic dehydratase N-terminal" evidence="2">
    <location>
        <begin position="79"/>
        <end position="611"/>
    </location>
</feature>
<dbReference type="Pfam" id="PF04738">
    <property type="entry name" value="Lant_dehydr_N"/>
    <property type="match status" value="1"/>
</dbReference>
<proteinExistence type="predicted"/>
<evidence type="ECO:0000259" key="2">
    <source>
        <dbReference type="Pfam" id="PF04738"/>
    </source>
</evidence>
<comment type="caution">
    <text evidence="3">The sequence shown here is derived from an EMBL/GenBank/DDBJ whole genome shotgun (WGS) entry which is preliminary data.</text>
</comment>
<feature type="region of interest" description="Disordered" evidence="1">
    <location>
        <begin position="194"/>
        <end position="215"/>
    </location>
</feature>
<dbReference type="Proteomes" id="UP000311713">
    <property type="component" value="Unassembled WGS sequence"/>
</dbReference>
<feature type="compositionally biased region" description="Basic residues" evidence="1">
    <location>
        <begin position="198"/>
        <end position="212"/>
    </location>
</feature>